<dbReference type="AlphaFoldDB" id="A0AAE8MMQ1"/>
<evidence type="ECO:0000256" key="1">
    <source>
        <dbReference type="SAM" id="MobiDB-lite"/>
    </source>
</evidence>
<feature type="compositionally biased region" description="Low complexity" evidence="1">
    <location>
        <begin position="17"/>
        <end position="27"/>
    </location>
</feature>
<proteinExistence type="predicted"/>
<dbReference type="Proteomes" id="UP001187734">
    <property type="component" value="Unassembled WGS sequence"/>
</dbReference>
<feature type="region of interest" description="Disordered" evidence="1">
    <location>
        <begin position="1"/>
        <end position="47"/>
    </location>
</feature>
<protein>
    <submittedName>
        <fullName evidence="2">Uncharacterized protein</fullName>
    </submittedName>
</protein>
<organism evidence="2 3">
    <name type="scientific">Fusarium torulosum</name>
    <dbReference type="NCBI Taxonomy" id="33205"/>
    <lineage>
        <taxon>Eukaryota</taxon>
        <taxon>Fungi</taxon>
        <taxon>Dikarya</taxon>
        <taxon>Ascomycota</taxon>
        <taxon>Pezizomycotina</taxon>
        <taxon>Sordariomycetes</taxon>
        <taxon>Hypocreomycetidae</taxon>
        <taxon>Hypocreales</taxon>
        <taxon>Nectriaceae</taxon>
        <taxon>Fusarium</taxon>
    </lineage>
</organism>
<evidence type="ECO:0000313" key="3">
    <source>
        <dbReference type="Proteomes" id="UP001187734"/>
    </source>
</evidence>
<keyword evidence="3" id="KW-1185">Reference proteome</keyword>
<gene>
    <name evidence="2" type="ORF">FTOL_13768</name>
</gene>
<dbReference type="EMBL" id="ONZP01001022">
    <property type="protein sequence ID" value="SPJ92803.1"/>
    <property type="molecule type" value="Genomic_DNA"/>
</dbReference>
<accession>A0AAE8MMQ1</accession>
<sequence length="70" mass="6936">MGRVVALDPSAPKEETPAATNPTTARPPSIPPTIAPIFGPGEGSGDDLELGGLGGSAVGASNSHRYMCSC</sequence>
<comment type="caution">
    <text evidence="2">The sequence shown here is derived from an EMBL/GenBank/DDBJ whole genome shotgun (WGS) entry which is preliminary data.</text>
</comment>
<evidence type="ECO:0000313" key="2">
    <source>
        <dbReference type="EMBL" id="SPJ92803.1"/>
    </source>
</evidence>
<reference evidence="2" key="1">
    <citation type="submission" date="2018-03" db="EMBL/GenBank/DDBJ databases">
        <authorList>
            <person name="Guldener U."/>
        </authorList>
    </citation>
    <scope>NUCLEOTIDE SEQUENCE</scope>
</reference>
<name>A0AAE8MMQ1_9HYPO</name>